<dbReference type="Proteomes" id="UP000198756">
    <property type="component" value="Unassembled WGS sequence"/>
</dbReference>
<sequence length="174" mass="20268">MKNSVVLNLIVLGALLVQFSCRVNSNNSSKEEKPMQIMTKTQLEDEAWQMEELYWEYVQKSDTVNYKTLWHDDFIGYPSFGNGVSDVSKIASWIPDLHKDPNLKFLYILHKKASNAIEDVVMVFYDADEIWTNKQNQVVRKETYKFTHTWKKVDGKWVILGGMAAEKKQEVLNN</sequence>
<dbReference type="SUPFAM" id="SSF54427">
    <property type="entry name" value="NTF2-like"/>
    <property type="match status" value="1"/>
</dbReference>
<organism evidence="2 3">
    <name type="scientific">Algoriphagus alkaliphilus</name>
    <dbReference type="NCBI Taxonomy" id="279824"/>
    <lineage>
        <taxon>Bacteria</taxon>
        <taxon>Pseudomonadati</taxon>
        <taxon>Bacteroidota</taxon>
        <taxon>Cytophagia</taxon>
        <taxon>Cytophagales</taxon>
        <taxon>Cyclobacteriaceae</taxon>
        <taxon>Algoriphagus</taxon>
    </lineage>
</organism>
<protein>
    <recommendedName>
        <fullName evidence="1">DUF4440 domain-containing protein</fullName>
    </recommendedName>
</protein>
<feature type="domain" description="DUF4440" evidence="1">
    <location>
        <begin position="49"/>
        <end position="159"/>
    </location>
</feature>
<dbReference type="InterPro" id="IPR032710">
    <property type="entry name" value="NTF2-like_dom_sf"/>
</dbReference>
<reference evidence="3" key="1">
    <citation type="submission" date="2016-10" db="EMBL/GenBank/DDBJ databases">
        <authorList>
            <person name="Varghese N."/>
            <person name="Submissions S."/>
        </authorList>
    </citation>
    <scope>NUCLEOTIDE SEQUENCE [LARGE SCALE GENOMIC DNA]</scope>
    <source>
        <strain evidence="3">DSM 22703</strain>
    </source>
</reference>
<dbReference type="OrthoDB" id="824506at2"/>
<dbReference type="STRING" id="279824.SAMN03080617_00197"/>
<dbReference type="AlphaFoldDB" id="A0A1G5UYQ7"/>
<dbReference type="Gene3D" id="3.10.450.50">
    <property type="match status" value="1"/>
</dbReference>
<evidence type="ECO:0000313" key="2">
    <source>
        <dbReference type="EMBL" id="SDA38781.1"/>
    </source>
</evidence>
<proteinExistence type="predicted"/>
<evidence type="ECO:0000313" key="3">
    <source>
        <dbReference type="Proteomes" id="UP000198756"/>
    </source>
</evidence>
<name>A0A1G5UYQ7_9BACT</name>
<keyword evidence="3" id="KW-1185">Reference proteome</keyword>
<evidence type="ECO:0000259" key="1">
    <source>
        <dbReference type="Pfam" id="PF14534"/>
    </source>
</evidence>
<dbReference type="InterPro" id="IPR027843">
    <property type="entry name" value="DUF4440"/>
</dbReference>
<dbReference type="Pfam" id="PF14534">
    <property type="entry name" value="DUF4440"/>
    <property type="match status" value="1"/>
</dbReference>
<accession>A0A1G5UYQ7</accession>
<dbReference type="EMBL" id="FMXE01000002">
    <property type="protein sequence ID" value="SDA38781.1"/>
    <property type="molecule type" value="Genomic_DNA"/>
</dbReference>
<gene>
    <name evidence="2" type="ORF">SAMN03080617_00197</name>
</gene>